<name>A0A655FW67_MYCTX</name>
<feature type="compositionally biased region" description="Basic and acidic residues" evidence="1">
    <location>
        <begin position="48"/>
        <end position="66"/>
    </location>
</feature>
<feature type="compositionally biased region" description="Basic and acidic residues" evidence="1">
    <location>
        <begin position="117"/>
        <end position="132"/>
    </location>
</feature>
<evidence type="ECO:0000313" key="3">
    <source>
        <dbReference type="Proteomes" id="UP000039217"/>
    </source>
</evidence>
<proteinExistence type="predicted"/>
<gene>
    <name evidence="2" type="ORF">ERS007661_03664</name>
</gene>
<accession>A0A655FW67</accession>
<dbReference type="Proteomes" id="UP000039217">
    <property type="component" value="Unassembled WGS sequence"/>
</dbReference>
<evidence type="ECO:0000313" key="2">
    <source>
        <dbReference type="EMBL" id="CNW20385.1"/>
    </source>
</evidence>
<dbReference type="EMBL" id="CQQC01001736">
    <property type="protein sequence ID" value="CNW20385.1"/>
    <property type="molecule type" value="Genomic_DNA"/>
</dbReference>
<feature type="region of interest" description="Disordered" evidence="1">
    <location>
        <begin position="112"/>
        <end position="163"/>
    </location>
</feature>
<reference evidence="2 3" key="1">
    <citation type="submission" date="2015-03" db="EMBL/GenBank/DDBJ databases">
        <authorList>
            <consortium name="Pathogen Informatics"/>
        </authorList>
    </citation>
    <scope>NUCLEOTIDE SEQUENCE [LARGE SCALE GENOMIC DNA]</scope>
    <source>
        <strain evidence="2 3">D00501624</strain>
    </source>
</reference>
<organism evidence="2 3">
    <name type="scientific">Mycobacterium tuberculosis</name>
    <dbReference type="NCBI Taxonomy" id="1773"/>
    <lineage>
        <taxon>Bacteria</taxon>
        <taxon>Bacillati</taxon>
        <taxon>Actinomycetota</taxon>
        <taxon>Actinomycetes</taxon>
        <taxon>Mycobacteriales</taxon>
        <taxon>Mycobacteriaceae</taxon>
        <taxon>Mycobacterium</taxon>
        <taxon>Mycobacterium tuberculosis complex</taxon>
    </lineage>
</organism>
<feature type="region of interest" description="Disordered" evidence="1">
    <location>
        <begin position="1"/>
        <end position="75"/>
    </location>
</feature>
<evidence type="ECO:0000256" key="1">
    <source>
        <dbReference type="SAM" id="MobiDB-lite"/>
    </source>
</evidence>
<protein>
    <submittedName>
        <fullName evidence="2">Uncharacterized protein</fullName>
    </submittedName>
</protein>
<dbReference type="AlphaFoldDB" id="A0A655FW67"/>
<sequence>MESDGIADAVLRRHAGRDSRRPHALPRRAAAGDRANGVGDRGSCGDRWNGRDRRVLGDDHRRDRGRAGLQPVRFGGCGGADRLRVGLLQHPRDSARNRDGRASGHRRCRYHRCAGGDADKRGDRRARGDRHPQHQLPGEHPGAGRSGRGRPSVLCGTDDGLPGRARRHHRHLWPGVGRVRPLLQHVPAPDRRALVVG</sequence>